<dbReference type="GO" id="GO:0016491">
    <property type="term" value="F:oxidoreductase activity"/>
    <property type="evidence" value="ECO:0007669"/>
    <property type="project" value="UniProtKB-KW"/>
</dbReference>
<sequence length="246" mass="25460">MQLAGRTAIVTGAARGLGLAIAQRFAQEGATVVMADVIDATEEAEKLGGRYIRTDVSDEAQVAALVAETVDAYGRLDILVNNAGIEFAATVLDTTVDQWDRLMSVNMRGVFLGTKHAVPAMTDGGGGVIVNVASELGLVGDAGVAAYCASKGGVIQLTKATAIDHAKAGIRVNALCPGPVATDLLEEVFRASGDPEGMRRKFEELTLLGRLGRPDEVAASAVFLASDQSSNMTGANLVLDGGWTAR</sequence>
<name>A0ABW2JIC7_9ACTN</name>
<evidence type="ECO:0000313" key="3">
    <source>
        <dbReference type="Proteomes" id="UP001596523"/>
    </source>
</evidence>
<accession>A0ABW2JIC7</accession>
<dbReference type="RefSeq" id="WP_381830379.1">
    <property type="nucleotide sequence ID" value="NZ_JBHTCF010000004.1"/>
</dbReference>
<dbReference type="PROSITE" id="PS00061">
    <property type="entry name" value="ADH_SHORT"/>
    <property type="match status" value="1"/>
</dbReference>
<proteinExistence type="inferred from homology"/>
<gene>
    <name evidence="2" type="ORF">ACFQVC_13330</name>
</gene>
<dbReference type="SUPFAM" id="SSF51735">
    <property type="entry name" value="NAD(P)-binding Rossmann-fold domains"/>
    <property type="match status" value="1"/>
</dbReference>
<keyword evidence="2" id="KW-0560">Oxidoreductase</keyword>
<dbReference type="EC" id="1.1.1.-" evidence="2"/>
<reference evidence="3" key="1">
    <citation type="journal article" date="2019" name="Int. J. Syst. Evol. Microbiol.">
        <title>The Global Catalogue of Microorganisms (GCM) 10K type strain sequencing project: providing services to taxonomists for standard genome sequencing and annotation.</title>
        <authorList>
            <consortium name="The Broad Institute Genomics Platform"/>
            <consortium name="The Broad Institute Genome Sequencing Center for Infectious Disease"/>
            <person name="Wu L."/>
            <person name="Ma J."/>
        </authorList>
    </citation>
    <scope>NUCLEOTIDE SEQUENCE [LARGE SCALE GENOMIC DNA]</scope>
    <source>
        <strain evidence="3">SYNS20</strain>
    </source>
</reference>
<dbReference type="PRINTS" id="PR00080">
    <property type="entry name" value="SDRFAMILY"/>
</dbReference>
<dbReference type="InterPro" id="IPR036291">
    <property type="entry name" value="NAD(P)-bd_dom_sf"/>
</dbReference>
<protein>
    <submittedName>
        <fullName evidence="2">SDR family NAD(P)-dependent oxidoreductase</fullName>
        <ecNumber evidence="2">1.1.1.-</ecNumber>
    </submittedName>
</protein>
<dbReference type="Pfam" id="PF13561">
    <property type="entry name" value="adh_short_C2"/>
    <property type="match status" value="1"/>
</dbReference>
<dbReference type="InterPro" id="IPR020904">
    <property type="entry name" value="Sc_DH/Rdtase_CS"/>
</dbReference>
<comment type="similarity">
    <text evidence="1">Belongs to the short-chain dehydrogenases/reductases (SDR) family.</text>
</comment>
<dbReference type="Gene3D" id="3.40.50.720">
    <property type="entry name" value="NAD(P)-binding Rossmann-like Domain"/>
    <property type="match status" value="1"/>
</dbReference>
<dbReference type="PRINTS" id="PR00081">
    <property type="entry name" value="GDHRDH"/>
</dbReference>
<evidence type="ECO:0000256" key="1">
    <source>
        <dbReference type="ARBA" id="ARBA00006484"/>
    </source>
</evidence>
<dbReference type="Proteomes" id="UP001596523">
    <property type="component" value="Unassembled WGS sequence"/>
</dbReference>
<dbReference type="NCBIfam" id="NF005559">
    <property type="entry name" value="PRK07231.1"/>
    <property type="match status" value="1"/>
</dbReference>
<keyword evidence="3" id="KW-1185">Reference proteome</keyword>
<dbReference type="EMBL" id="JBHTCF010000004">
    <property type="protein sequence ID" value="MFC7305200.1"/>
    <property type="molecule type" value="Genomic_DNA"/>
</dbReference>
<comment type="caution">
    <text evidence="2">The sequence shown here is derived from an EMBL/GenBank/DDBJ whole genome shotgun (WGS) entry which is preliminary data.</text>
</comment>
<evidence type="ECO:0000313" key="2">
    <source>
        <dbReference type="EMBL" id="MFC7305200.1"/>
    </source>
</evidence>
<organism evidence="2 3">
    <name type="scientific">Streptomyces monticola</name>
    <dbReference type="NCBI Taxonomy" id="2666263"/>
    <lineage>
        <taxon>Bacteria</taxon>
        <taxon>Bacillati</taxon>
        <taxon>Actinomycetota</taxon>
        <taxon>Actinomycetes</taxon>
        <taxon>Kitasatosporales</taxon>
        <taxon>Streptomycetaceae</taxon>
        <taxon>Streptomyces</taxon>
    </lineage>
</organism>
<dbReference type="InterPro" id="IPR002347">
    <property type="entry name" value="SDR_fam"/>
</dbReference>
<dbReference type="PANTHER" id="PTHR42760">
    <property type="entry name" value="SHORT-CHAIN DEHYDROGENASES/REDUCTASES FAMILY MEMBER"/>
    <property type="match status" value="1"/>
</dbReference>